<feature type="compositionally biased region" description="Low complexity" evidence="1">
    <location>
        <begin position="488"/>
        <end position="503"/>
    </location>
</feature>
<accession>A0A9P6MAJ0</accession>
<proteinExistence type="predicted"/>
<feature type="region of interest" description="Disordered" evidence="1">
    <location>
        <begin position="103"/>
        <end position="216"/>
    </location>
</feature>
<evidence type="ECO:0000313" key="3">
    <source>
        <dbReference type="Proteomes" id="UP000749646"/>
    </source>
</evidence>
<feature type="region of interest" description="Disordered" evidence="1">
    <location>
        <begin position="533"/>
        <end position="599"/>
    </location>
</feature>
<reference evidence="2" key="1">
    <citation type="journal article" date="2020" name="Fungal Divers.">
        <title>Resolving the Mortierellaceae phylogeny through synthesis of multi-gene phylogenetics and phylogenomics.</title>
        <authorList>
            <person name="Vandepol N."/>
            <person name="Liber J."/>
            <person name="Desiro A."/>
            <person name="Na H."/>
            <person name="Kennedy M."/>
            <person name="Barry K."/>
            <person name="Grigoriev I.V."/>
            <person name="Miller A.N."/>
            <person name="O'Donnell K."/>
            <person name="Stajich J.E."/>
            <person name="Bonito G."/>
        </authorList>
    </citation>
    <scope>NUCLEOTIDE SEQUENCE</scope>
    <source>
        <strain evidence="2">MES-2147</strain>
    </source>
</reference>
<sequence>MAKSPTSLMASLSASVALYDNQQPPKSLQDILLLAQSHYISHRYVPALTLYKLAAERHHSLPACSSLFALYTSTANAPGHGSMRSKTQDEYDELEEYFVHRQRNPCKAKHGSSSIPVHKPVKNAKRTEHPAIAHSFESEYRTPLHLRSQEGESVDHQSEGGEDNRTEDDNEENNESEDDDDDDDGEEEEDEEEDSGCGECSECDEVDEEHEKEEEARRIGLATTEIEDIVQKLCLMIQKGVLGLDEPIMMDAVSILRKIERGLSQEAIAWKQELSRSKSLFISTLSGGGNRSDEVNSIGPDLLLTQGIDLSFLNFSPDEDAPIVQAQPTRRSGRQVAKPAAITTTGLKNSPVNAAISNLPTVEQERGQDMCRAIRIRGMYTLGWVHQQKGEYHYGAQAYGVCSEIATTGKRPLNSLQQQALVQQQVCRDLEIKAKEQAVLESMRLQERKQVESKNADPKRTPPSTKGSNSSYGSSFYTTAEASTSGHPEISSPSSVASSESGISVLRGPSGAISSLSAVFGFRTGSYRSVAASVTESQDAPKTPMPKLQRSKSLLLGPKSKSLETPTTVEIKDSHHNHHHRPRAQHRTKSSHHQQQQLRQQSMPILTMAAHQKNAVKCGYCGQSRILMPLCVCKKVRYCNGECRLADLNTHQLTGCHAARIGIRAVANVHSSATPGVAL</sequence>
<dbReference type="EMBL" id="JAAAHW010003332">
    <property type="protein sequence ID" value="KAF9985006.1"/>
    <property type="molecule type" value="Genomic_DNA"/>
</dbReference>
<feature type="compositionally biased region" description="Basic and acidic residues" evidence="1">
    <location>
        <begin position="445"/>
        <end position="460"/>
    </location>
</feature>
<dbReference type="Proteomes" id="UP000749646">
    <property type="component" value="Unassembled WGS sequence"/>
</dbReference>
<gene>
    <name evidence="2" type="ORF">BGZ65_011991</name>
</gene>
<evidence type="ECO:0000256" key="1">
    <source>
        <dbReference type="SAM" id="MobiDB-lite"/>
    </source>
</evidence>
<feature type="compositionally biased region" description="Basic and acidic residues" evidence="1">
    <location>
        <begin position="125"/>
        <end position="164"/>
    </location>
</feature>
<feature type="compositionally biased region" description="Low complexity" evidence="1">
    <location>
        <begin position="464"/>
        <end position="479"/>
    </location>
</feature>
<protein>
    <recommendedName>
        <fullName evidence="4">MYND-type domain-containing protein</fullName>
    </recommendedName>
</protein>
<evidence type="ECO:0000313" key="2">
    <source>
        <dbReference type="EMBL" id="KAF9985006.1"/>
    </source>
</evidence>
<feature type="compositionally biased region" description="Basic residues" evidence="1">
    <location>
        <begin position="575"/>
        <end position="592"/>
    </location>
</feature>
<evidence type="ECO:0008006" key="4">
    <source>
        <dbReference type="Google" id="ProtNLM"/>
    </source>
</evidence>
<name>A0A9P6MAJ0_9FUNG</name>
<dbReference type="AlphaFoldDB" id="A0A9P6MAJ0"/>
<feature type="compositionally biased region" description="Low complexity" evidence="1">
    <location>
        <begin position="551"/>
        <end position="560"/>
    </location>
</feature>
<comment type="caution">
    <text evidence="2">The sequence shown here is derived from an EMBL/GenBank/DDBJ whole genome shotgun (WGS) entry which is preliminary data.</text>
</comment>
<dbReference type="OrthoDB" id="2435462at2759"/>
<feature type="region of interest" description="Disordered" evidence="1">
    <location>
        <begin position="445"/>
        <end position="503"/>
    </location>
</feature>
<keyword evidence="3" id="KW-1185">Reference proteome</keyword>
<organism evidence="2 3">
    <name type="scientific">Modicella reniformis</name>
    <dbReference type="NCBI Taxonomy" id="1440133"/>
    <lineage>
        <taxon>Eukaryota</taxon>
        <taxon>Fungi</taxon>
        <taxon>Fungi incertae sedis</taxon>
        <taxon>Mucoromycota</taxon>
        <taxon>Mortierellomycotina</taxon>
        <taxon>Mortierellomycetes</taxon>
        <taxon>Mortierellales</taxon>
        <taxon>Mortierellaceae</taxon>
        <taxon>Modicella</taxon>
    </lineage>
</organism>
<feature type="compositionally biased region" description="Acidic residues" evidence="1">
    <location>
        <begin position="165"/>
        <end position="212"/>
    </location>
</feature>